<organism evidence="10 11">
    <name type="scientific">Ridgeia piscesae</name>
    <name type="common">Tubeworm</name>
    <dbReference type="NCBI Taxonomy" id="27915"/>
    <lineage>
        <taxon>Eukaryota</taxon>
        <taxon>Metazoa</taxon>
        <taxon>Spiralia</taxon>
        <taxon>Lophotrochozoa</taxon>
        <taxon>Annelida</taxon>
        <taxon>Polychaeta</taxon>
        <taxon>Sedentaria</taxon>
        <taxon>Canalipalpata</taxon>
        <taxon>Sabellida</taxon>
        <taxon>Siboglinidae</taxon>
        <taxon>Ridgeia</taxon>
    </lineage>
</organism>
<evidence type="ECO:0000256" key="6">
    <source>
        <dbReference type="ARBA" id="ARBA00022989"/>
    </source>
</evidence>
<dbReference type="GO" id="GO:0015250">
    <property type="term" value="F:water channel activity"/>
    <property type="evidence" value="ECO:0007669"/>
    <property type="project" value="TreeGrafter"/>
</dbReference>
<dbReference type="Proteomes" id="UP001209878">
    <property type="component" value="Unassembled WGS sequence"/>
</dbReference>
<keyword evidence="4 8" id="KW-0812">Transmembrane</keyword>
<keyword evidence="3 8" id="KW-0813">Transport</keyword>
<dbReference type="Pfam" id="PF00230">
    <property type="entry name" value="MIP"/>
    <property type="match status" value="1"/>
</dbReference>
<evidence type="ECO:0000256" key="4">
    <source>
        <dbReference type="ARBA" id="ARBA00022692"/>
    </source>
</evidence>
<keyword evidence="7 9" id="KW-0472">Membrane</keyword>
<feature type="transmembrane region" description="Helical" evidence="9">
    <location>
        <begin position="54"/>
        <end position="76"/>
    </location>
</feature>
<dbReference type="GO" id="GO:0005886">
    <property type="term" value="C:plasma membrane"/>
    <property type="evidence" value="ECO:0007669"/>
    <property type="project" value="TreeGrafter"/>
</dbReference>
<dbReference type="FunFam" id="1.20.1080.10:FF:000009">
    <property type="entry name" value="aquaporin-4 isoform X1"/>
    <property type="match status" value="1"/>
</dbReference>
<evidence type="ECO:0000256" key="7">
    <source>
        <dbReference type="ARBA" id="ARBA00023136"/>
    </source>
</evidence>
<proteinExistence type="inferred from homology"/>
<comment type="similarity">
    <text evidence="2 8">Belongs to the MIP/aquaporin (TC 1.A.8) family.</text>
</comment>
<reference evidence="10" key="1">
    <citation type="journal article" date="2023" name="Mol. Biol. Evol.">
        <title>Third-Generation Sequencing Reveals the Adaptive Role of the Epigenome in Three Deep-Sea Polychaetes.</title>
        <authorList>
            <person name="Perez M."/>
            <person name="Aroh O."/>
            <person name="Sun Y."/>
            <person name="Lan Y."/>
            <person name="Juniper S.K."/>
            <person name="Young C.R."/>
            <person name="Angers B."/>
            <person name="Qian P.Y."/>
        </authorList>
    </citation>
    <scope>NUCLEOTIDE SEQUENCE</scope>
    <source>
        <strain evidence="10">R07B-5</strain>
    </source>
</reference>
<feature type="transmembrane region" description="Helical" evidence="9">
    <location>
        <begin position="97"/>
        <end position="119"/>
    </location>
</feature>
<evidence type="ECO:0000256" key="5">
    <source>
        <dbReference type="ARBA" id="ARBA00022737"/>
    </source>
</evidence>
<evidence type="ECO:0000256" key="2">
    <source>
        <dbReference type="ARBA" id="ARBA00006175"/>
    </source>
</evidence>
<feature type="transmembrane region" description="Helical" evidence="9">
    <location>
        <begin position="212"/>
        <end position="230"/>
    </location>
</feature>
<keyword evidence="11" id="KW-1185">Reference proteome</keyword>
<dbReference type="SUPFAM" id="SSF81338">
    <property type="entry name" value="Aquaporin-like"/>
    <property type="match status" value="1"/>
</dbReference>
<evidence type="ECO:0000256" key="3">
    <source>
        <dbReference type="ARBA" id="ARBA00022448"/>
    </source>
</evidence>
<dbReference type="PRINTS" id="PR02016">
    <property type="entry name" value="AQUAPORIN4"/>
</dbReference>
<dbReference type="PRINTS" id="PR00783">
    <property type="entry name" value="MINTRINSICP"/>
</dbReference>
<feature type="transmembrane region" description="Helical" evidence="9">
    <location>
        <begin position="172"/>
        <end position="192"/>
    </location>
</feature>
<gene>
    <name evidence="10" type="ORF">NP493_36g06010</name>
</gene>
<dbReference type="PANTHER" id="PTHR19139:SF199">
    <property type="entry name" value="MIP17260P"/>
    <property type="match status" value="1"/>
</dbReference>
<keyword evidence="6 9" id="KW-1133">Transmembrane helix</keyword>
<keyword evidence="5" id="KW-0677">Repeat</keyword>
<comment type="subcellular location">
    <subcellularLocation>
        <location evidence="1">Membrane</location>
        <topology evidence="1">Multi-pass membrane protein</topology>
    </subcellularLocation>
</comment>
<comment type="caution">
    <text evidence="10">The sequence shown here is derived from an EMBL/GenBank/DDBJ whole genome shotgun (WGS) entry which is preliminary data.</text>
</comment>
<dbReference type="InterPro" id="IPR023271">
    <property type="entry name" value="Aquaporin-like"/>
</dbReference>
<feature type="transmembrane region" description="Helical" evidence="9">
    <location>
        <begin position="20"/>
        <end position="42"/>
    </location>
</feature>
<evidence type="ECO:0000256" key="8">
    <source>
        <dbReference type="RuleBase" id="RU000477"/>
    </source>
</evidence>
<feature type="transmembrane region" description="Helical" evidence="9">
    <location>
        <begin position="139"/>
        <end position="160"/>
    </location>
</feature>
<dbReference type="NCBIfam" id="TIGR00861">
    <property type="entry name" value="MIP"/>
    <property type="match status" value="1"/>
</dbReference>
<evidence type="ECO:0000313" key="10">
    <source>
        <dbReference type="EMBL" id="KAK2192246.1"/>
    </source>
</evidence>
<sequence>MCRRVCAMATWIDDLQSPLFWRAVTAEALGTFLLVFFCTGSGTNWGDPPPSIVHLSLTSGLAVASILWCLADVSGAHINPAVTLPMFLARRISLARALVYVFAQCVGALAAAGVAKIVTPEKYRGTLGVNMLHPEVTPGAGLVVEVMITFVLVFTVFATCDTKRTDLKGSGPLAVGLAVTMAHLVAIKYTGSSMNPARTFGPAVVQGIWKDHWVYWCGPLLGGSLAGLLYDNVYAANASVVKAKAYFLTRSYDAGEFEKNQEKPLALGIVEAETCI</sequence>
<name>A0AAD9PD00_RIDPI</name>
<evidence type="ECO:0000256" key="1">
    <source>
        <dbReference type="ARBA" id="ARBA00004141"/>
    </source>
</evidence>
<dbReference type="PANTHER" id="PTHR19139">
    <property type="entry name" value="AQUAPORIN TRANSPORTER"/>
    <property type="match status" value="1"/>
</dbReference>
<dbReference type="Gene3D" id="1.20.1080.10">
    <property type="entry name" value="Glycerol uptake facilitator protein"/>
    <property type="match status" value="1"/>
</dbReference>
<protein>
    <submittedName>
        <fullName evidence="10">Uncharacterized protein</fullName>
    </submittedName>
</protein>
<accession>A0AAD9PD00</accession>
<evidence type="ECO:0000256" key="9">
    <source>
        <dbReference type="SAM" id="Phobius"/>
    </source>
</evidence>
<dbReference type="AlphaFoldDB" id="A0AAD9PD00"/>
<dbReference type="EMBL" id="JAODUO010000036">
    <property type="protein sequence ID" value="KAK2192246.1"/>
    <property type="molecule type" value="Genomic_DNA"/>
</dbReference>
<evidence type="ECO:0000313" key="11">
    <source>
        <dbReference type="Proteomes" id="UP001209878"/>
    </source>
</evidence>
<dbReference type="InterPro" id="IPR034294">
    <property type="entry name" value="Aquaporin_transptr"/>
</dbReference>
<dbReference type="GO" id="GO:0048878">
    <property type="term" value="P:chemical homeostasis"/>
    <property type="evidence" value="ECO:0007669"/>
    <property type="project" value="UniProtKB-ARBA"/>
</dbReference>
<dbReference type="InterPro" id="IPR000425">
    <property type="entry name" value="MIP"/>
</dbReference>